<dbReference type="EC" id="3.1.-.-" evidence="6"/>
<dbReference type="RefSeq" id="WP_317545989.1">
    <property type="nucleotide sequence ID" value="NZ_JAWLKB010000051.1"/>
</dbReference>
<feature type="domain" description="Purple acid phosphatase N-terminal" evidence="5">
    <location>
        <begin position="55"/>
        <end position="146"/>
    </location>
</feature>
<dbReference type="PROSITE" id="PS51318">
    <property type="entry name" value="TAT"/>
    <property type="match status" value="1"/>
</dbReference>
<organism evidence="6 7">
    <name type="scientific">Rhodococcus globerulus</name>
    <dbReference type="NCBI Taxonomy" id="33008"/>
    <lineage>
        <taxon>Bacteria</taxon>
        <taxon>Bacillati</taxon>
        <taxon>Actinomycetota</taxon>
        <taxon>Actinomycetes</taxon>
        <taxon>Mycobacteriales</taxon>
        <taxon>Nocardiaceae</taxon>
        <taxon>Rhodococcus</taxon>
    </lineage>
</organism>
<evidence type="ECO:0000313" key="6">
    <source>
        <dbReference type="EMBL" id="MDV6271501.1"/>
    </source>
</evidence>
<evidence type="ECO:0000256" key="1">
    <source>
        <dbReference type="ARBA" id="ARBA00022729"/>
    </source>
</evidence>
<dbReference type="EMBL" id="JAWLKB010000051">
    <property type="protein sequence ID" value="MDV6271501.1"/>
    <property type="molecule type" value="Genomic_DNA"/>
</dbReference>
<keyword evidence="6" id="KW-0378">Hydrolase</keyword>
<comment type="caution">
    <text evidence="6">The sequence shown here is derived from an EMBL/GenBank/DDBJ whole genome shotgun (WGS) entry which is preliminary data.</text>
</comment>
<keyword evidence="7" id="KW-1185">Reference proteome</keyword>
<sequence>MTEFSRRSVLSGGTAALGVGLLGVGPAQATTQRTWNPNPDFWKQTGGLDAPSVTGMHLQFGSDASREMTVSWVTPNGVKNPRVEFGTLSGGPGRTVQAETRHYRDGVDGGELFAHHARITELNPDTKYVYYATHEGATPDTGVFTTGPRGRKPLRFTSFGDQGTVNLRAERTFPPGTPGTNGPYPLYTSNNTGSQASADIVQAIERADPLFNMLNGDLCYAAIGAYMGEARTPTWADWFISNSRSTRYRPWMPCVGNHENEKSNGQFGYDAYRNMFALPSNGGEPAFQGLWYSFTAGSVRIISISNDDVAIQDVGDSYIRGYSGGAQQRWLEAELKGARADKGIDWIVVCMHHTMISSAQRHNGSDLGVRQAWGPLFDQYGVDLVVCGHEHHYERSHAVRGASGNDTATPIPTDTRKDLIDTEKGTVHMVIGGGGTFSTSESDLFERPQGRVIVALSDKESPLLPGHKDSVWVMEDAPWASFQDRENPHGFAAFDVDPGRGPGDKTRMKVTYYTFEGPFATLRPVDEFVLERRRRDGSTGNGHPGSSEGGGSFGS</sequence>
<dbReference type="InterPro" id="IPR004843">
    <property type="entry name" value="Calcineurin-like_PHP"/>
</dbReference>
<dbReference type="PANTHER" id="PTHR22953">
    <property type="entry name" value="ACID PHOSPHATASE RELATED"/>
    <property type="match status" value="1"/>
</dbReference>
<dbReference type="Pfam" id="PF16656">
    <property type="entry name" value="Pur_ac_phosph_N"/>
    <property type="match status" value="1"/>
</dbReference>
<gene>
    <name evidence="6" type="ORF">R3Q16_33385</name>
</gene>
<dbReference type="InterPro" id="IPR006311">
    <property type="entry name" value="TAT_signal"/>
</dbReference>
<dbReference type="PANTHER" id="PTHR22953:SF153">
    <property type="entry name" value="PURPLE ACID PHOSPHATASE"/>
    <property type="match status" value="1"/>
</dbReference>
<dbReference type="InterPro" id="IPR015914">
    <property type="entry name" value="PAPs_N"/>
</dbReference>
<dbReference type="Proteomes" id="UP001185927">
    <property type="component" value="Unassembled WGS sequence"/>
</dbReference>
<dbReference type="Pfam" id="PF00149">
    <property type="entry name" value="Metallophos"/>
    <property type="match status" value="1"/>
</dbReference>
<accession>A0ABU4C4Q5</accession>
<feature type="chain" id="PRO_5046275097" evidence="3">
    <location>
        <begin position="30"/>
        <end position="555"/>
    </location>
</feature>
<dbReference type="InterPro" id="IPR029052">
    <property type="entry name" value="Metallo-depent_PP-like"/>
</dbReference>
<dbReference type="InterPro" id="IPR008963">
    <property type="entry name" value="Purple_acid_Pase-like_N"/>
</dbReference>
<evidence type="ECO:0000313" key="7">
    <source>
        <dbReference type="Proteomes" id="UP001185927"/>
    </source>
</evidence>
<feature type="region of interest" description="Disordered" evidence="2">
    <location>
        <begin position="532"/>
        <end position="555"/>
    </location>
</feature>
<dbReference type="Gene3D" id="2.60.40.380">
    <property type="entry name" value="Purple acid phosphatase-like, N-terminal"/>
    <property type="match status" value="1"/>
</dbReference>
<keyword evidence="1 3" id="KW-0732">Signal</keyword>
<dbReference type="InterPro" id="IPR039331">
    <property type="entry name" value="PAPs-like"/>
</dbReference>
<feature type="domain" description="Calcineurin-like phosphoesterase" evidence="4">
    <location>
        <begin position="198"/>
        <end position="393"/>
    </location>
</feature>
<protein>
    <submittedName>
        <fullName evidence="6">Metallophosphoesterase family protein</fullName>
        <ecNumber evidence="6">3.1.-.-</ecNumber>
    </submittedName>
</protein>
<dbReference type="SUPFAM" id="SSF56300">
    <property type="entry name" value="Metallo-dependent phosphatases"/>
    <property type="match status" value="1"/>
</dbReference>
<proteinExistence type="predicted"/>
<feature type="signal peptide" evidence="3">
    <location>
        <begin position="1"/>
        <end position="29"/>
    </location>
</feature>
<evidence type="ECO:0000256" key="3">
    <source>
        <dbReference type="SAM" id="SignalP"/>
    </source>
</evidence>
<evidence type="ECO:0000259" key="5">
    <source>
        <dbReference type="Pfam" id="PF16656"/>
    </source>
</evidence>
<reference evidence="6 7" key="1">
    <citation type="submission" date="2023-10" db="EMBL/GenBank/DDBJ databases">
        <title>Development of a sustainable strategy for remediation of hydrocarbon-contaminated territories based on the waste exchange concept.</title>
        <authorList>
            <person name="Krivoruchko A."/>
        </authorList>
    </citation>
    <scope>NUCLEOTIDE SEQUENCE [LARGE SCALE GENOMIC DNA]</scope>
    <source>
        <strain evidence="6 7">IEGM 1203</strain>
    </source>
</reference>
<evidence type="ECO:0000256" key="2">
    <source>
        <dbReference type="SAM" id="MobiDB-lite"/>
    </source>
</evidence>
<dbReference type="SUPFAM" id="SSF49363">
    <property type="entry name" value="Purple acid phosphatase, N-terminal domain"/>
    <property type="match status" value="1"/>
</dbReference>
<name>A0ABU4C4Q5_RHOGO</name>
<feature type="compositionally biased region" description="Gly residues" evidence="2">
    <location>
        <begin position="539"/>
        <end position="555"/>
    </location>
</feature>
<evidence type="ECO:0000259" key="4">
    <source>
        <dbReference type="Pfam" id="PF00149"/>
    </source>
</evidence>
<dbReference type="Gene3D" id="3.60.21.10">
    <property type="match status" value="1"/>
</dbReference>
<dbReference type="GO" id="GO:0016787">
    <property type="term" value="F:hydrolase activity"/>
    <property type="evidence" value="ECO:0007669"/>
    <property type="project" value="UniProtKB-KW"/>
</dbReference>